<evidence type="ECO:0000259" key="5">
    <source>
        <dbReference type="Pfam" id="PF00347"/>
    </source>
</evidence>
<name>A0A9W8AS20_9FUNG</name>
<dbReference type="SUPFAM" id="SSF56053">
    <property type="entry name" value="Ribosomal protein L6"/>
    <property type="match status" value="2"/>
</dbReference>
<comment type="similarity">
    <text evidence="1 4">Belongs to the universal ribosomal protein uL6 family.</text>
</comment>
<dbReference type="InterPro" id="IPR036789">
    <property type="entry name" value="Ribosomal_uL6-like_a/b-dom_sf"/>
</dbReference>
<evidence type="ECO:0000313" key="7">
    <source>
        <dbReference type="Proteomes" id="UP001150925"/>
    </source>
</evidence>
<evidence type="ECO:0000313" key="6">
    <source>
        <dbReference type="EMBL" id="KAJ1964843.1"/>
    </source>
</evidence>
<dbReference type="InterPro" id="IPR019906">
    <property type="entry name" value="Ribosomal_uL6_bac-type"/>
</dbReference>
<organism evidence="6 7">
    <name type="scientific">Dispira parvispora</name>
    <dbReference type="NCBI Taxonomy" id="1520584"/>
    <lineage>
        <taxon>Eukaryota</taxon>
        <taxon>Fungi</taxon>
        <taxon>Fungi incertae sedis</taxon>
        <taxon>Zoopagomycota</taxon>
        <taxon>Kickxellomycotina</taxon>
        <taxon>Dimargaritomycetes</taxon>
        <taxon>Dimargaritales</taxon>
        <taxon>Dimargaritaceae</taxon>
        <taxon>Dispira</taxon>
    </lineage>
</organism>
<gene>
    <name evidence="6" type="primary">MRPL6</name>
    <name evidence="6" type="ORF">IWQ62_002816</name>
</gene>
<dbReference type="InterPro" id="IPR020040">
    <property type="entry name" value="Ribosomal_uL6_a/b-dom"/>
</dbReference>
<dbReference type="PANTHER" id="PTHR11655">
    <property type="entry name" value="60S/50S RIBOSOMAL PROTEIN L6/L9"/>
    <property type="match status" value="1"/>
</dbReference>
<keyword evidence="7" id="KW-1185">Reference proteome</keyword>
<dbReference type="AlphaFoldDB" id="A0A9W8AS20"/>
<comment type="caution">
    <text evidence="6">The sequence shown here is derived from an EMBL/GenBank/DDBJ whole genome shotgun (WGS) entry which is preliminary data.</text>
</comment>
<evidence type="ECO:0000256" key="1">
    <source>
        <dbReference type="ARBA" id="ARBA00009356"/>
    </source>
</evidence>
<dbReference type="GO" id="GO:0006412">
    <property type="term" value="P:translation"/>
    <property type="evidence" value="ECO:0007669"/>
    <property type="project" value="InterPro"/>
</dbReference>
<keyword evidence="2 4" id="KW-0689">Ribosomal protein</keyword>
<feature type="domain" description="Large ribosomal subunit protein uL6 alpha-beta" evidence="5">
    <location>
        <begin position="165"/>
        <end position="227"/>
    </location>
</feature>
<dbReference type="Pfam" id="PF00347">
    <property type="entry name" value="Ribosomal_L6"/>
    <property type="match status" value="1"/>
</dbReference>
<dbReference type="Gene3D" id="3.90.930.12">
    <property type="entry name" value="Ribosomal protein L6, alpha-beta domain"/>
    <property type="match status" value="2"/>
</dbReference>
<dbReference type="Proteomes" id="UP001150925">
    <property type="component" value="Unassembled WGS sequence"/>
</dbReference>
<dbReference type="PRINTS" id="PR00059">
    <property type="entry name" value="RIBOSOMALL6"/>
</dbReference>
<evidence type="ECO:0000256" key="2">
    <source>
        <dbReference type="ARBA" id="ARBA00022980"/>
    </source>
</evidence>
<evidence type="ECO:0000256" key="3">
    <source>
        <dbReference type="ARBA" id="ARBA00023274"/>
    </source>
</evidence>
<dbReference type="GO" id="GO:0005762">
    <property type="term" value="C:mitochondrial large ribosomal subunit"/>
    <property type="evidence" value="ECO:0007669"/>
    <property type="project" value="TreeGrafter"/>
</dbReference>
<dbReference type="GO" id="GO:0003735">
    <property type="term" value="F:structural constituent of ribosome"/>
    <property type="evidence" value="ECO:0007669"/>
    <property type="project" value="InterPro"/>
</dbReference>
<proteinExistence type="inferred from homology"/>
<reference evidence="6" key="1">
    <citation type="submission" date="2022-07" db="EMBL/GenBank/DDBJ databases">
        <title>Phylogenomic reconstructions and comparative analyses of Kickxellomycotina fungi.</title>
        <authorList>
            <person name="Reynolds N.K."/>
            <person name="Stajich J.E."/>
            <person name="Barry K."/>
            <person name="Grigoriev I.V."/>
            <person name="Crous P."/>
            <person name="Smith M.E."/>
        </authorList>
    </citation>
    <scope>NUCLEOTIDE SEQUENCE</scope>
    <source>
        <strain evidence="6">RSA 1196</strain>
    </source>
</reference>
<protein>
    <submittedName>
        <fullName evidence="6">54S ribosomal protein L6 mitochondrial</fullName>
    </submittedName>
</protein>
<dbReference type="GO" id="GO:0019843">
    <property type="term" value="F:rRNA binding"/>
    <property type="evidence" value="ECO:0007669"/>
    <property type="project" value="InterPro"/>
</dbReference>
<dbReference type="EMBL" id="JANBPY010000658">
    <property type="protein sequence ID" value="KAJ1964843.1"/>
    <property type="molecule type" value="Genomic_DNA"/>
</dbReference>
<evidence type="ECO:0000256" key="4">
    <source>
        <dbReference type="RuleBase" id="RU003869"/>
    </source>
</evidence>
<dbReference type="PANTHER" id="PTHR11655:SF14">
    <property type="entry name" value="LARGE RIBOSOMAL SUBUNIT PROTEIN UL6M"/>
    <property type="match status" value="1"/>
</dbReference>
<sequence>MYCSTLSPLRLSSLPCRRLFTTQGGQVYSYIGQKPLVFSTDVKVTHEDQPFRSDDPRFSNTSRVRITGPLGELVTPLEPFVKLEPCAVTEDDTNLNRRRMLVKVEDPAVKHQRSMWGTTRTTLQNSIVGVSEGYTVPLRLVGVGFRATLEKAPTAESGAEGNSSGQMLSLKIGYSHPVTMVVPPGITASTPNPTRILLKGCNWQQLKLFAATIRAKRRPEPYNQKGIFVGDETIKKKEGKKK</sequence>
<dbReference type="OrthoDB" id="540873at2759"/>
<accession>A0A9W8AS20</accession>
<dbReference type="InterPro" id="IPR000702">
    <property type="entry name" value="Ribosomal_uL6-like"/>
</dbReference>
<keyword evidence="3 4" id="KW-0687">Ribonucleoprotein</keyword>